<evidence type="ECO:0000259" key="11">
    <source>
        <dbReference type="Pfam" id="PF02384"/>
    </source>
</evidence>
<dbReference type="InterPro" id="IPR002052">
    <property type="entry name" value="DNA_methylase_N6_adenine_CS"/>
</dbReference>
<comment type="similarity">
    <text evidence="2">Belongs to the type-I restriction system S methylase family.</text>
</comment>
<sequence>MATIGFEEKLWQAADKLRGSMDAAEYKNVALGLIFLKYVSDSFEEKYEELKQDPYADEEDQDEYLAENIFWVPKEARWQYINDNAKKPEIGQIIDKAMIAIEKENESLKGVLPKEYARPALDKEKLGDIIDLFTFKVGDTESRKQDVLGRVYEYFIAKFASAEGKNAGEFYTPSSIVKLLVEMIEPYKGRIYDPCCGSGGMFVQSERFVERHQGRLDDIAIYGQESNPTTWKLAKMNLAIRGIDNDLGERNADTFHNDLHKGLKADYILANPPFNASDWGQERLLDDYRWQFGIPPKGNANYAWIEHMISKLAPNGTAGFVLANGSMSTSGKDELEIRKNLIEQDLVECIVTLPGQLFYSTQIPVCLWFISNNKGQNGKKERKNEILFIDAREIGHMVSRTLKEFSDEDIQKVAQTYHAWKGTNDKSYEDIAGFCKVANLEEIKNNEYILTPGRILHRSLDLTEIYSPKSKRKETIISSILKILDKKIELNKRIIANLEELSQTLFKRWFVDFEFPDENGNPYKSSGGEMIDSELGEIPSGWKVDELGNYIKIKSGKRPKNKVDKKDIENVVPIIGASKIMGYTNDYLYNEKIIIIGRVGTHGVIQRFSTRTWPSDNTFVIISDFESIIYQVLKSIDYISLNRGSTQPLLSQKDIKNTKVAMPTNETLLSTYQKENNHILKMMDQKNIENQKLTQLRDTLLPKLMSGEIEIPDDIEVNEDELSI</sequence>
<dbReference type="InterPro" id="IPR003356">
    <property type="entry name" value="DNA_methylase_A-5"/>
</dbReference>
<proteinExistence type="inferred from homology"/>
<dbReference type="Gene3D" id="3.90.220.20">
    <property type="entry name" value="DNA methylase specificity domains"/>
    <property type="match status" value="1"/>
</dbReference>
<evidence type="ECO:0000256" key="5">
    <source>
        <dbReference type="ARBA" id="ARBA00022679"/>
    </source>
</evidence>
<dbReference type="Gene3D" id="1.10.287.1120">
    <property type="entry name" value="Bipartite methylase S protein"/>
    <property type="match status" value="1"/>
</dbReference>
<evidence type="ECO:0000256" key="7">
    <source>
        <dbReference type="ARBA" id="ARBA00022747"/>
    </source>
</evidence>
<evidence type="ECO:0000256" key="6">
    <source>
        <dbReference type="ARBA" id="ARBA00022691"/>
    </source>
</evidence>
<keyword evidence="4 13" id="KW-0489">Methyltransferase</keyword>
<feature type="domain" description="N6 adenine-specific DNA methyltransferase N-terminal" evidence="12">
    <location>
        <begin position="7"/>
        <end position="133"/>
    </location>
</feature>
<evidence type="ECO:0000313" key="13">
    <source>
        <dbReference type="EMBL" id="BAO65994.1"/>
    </source>
</evidence>
<dbReference type="InterPro" id="IPR029063">
    <property type="entry name" value="SAM-dependent_MTases_sf"/>
</dbReference>
<evidence type="ECO:0000259" key="12">
    <source>
        <dbReference type="Pfam" id="PF12161"/>
    </source>
</evidence>
<evidence type="ECO:0000256" key="4">
    <source>
        <dbReference type="ARBA" id="ARBA00022603"/>
    </source>
</evidence>
<feature type="domain" description="DNA methylase adenine-specific" evidence="11">
    <location>
        <begin position="144"/>
        <end position="456"/>
    </location>
</feature>
<dbReference type="Pfam" id="PF02384">
    <property type="entry name" value="N6_Mtase"/>
    <property type="match status" value="1"/>
</dbReference>
<evidence type="ECO:0000256" key="9">
    <source>
        <dbReference type="ARBA" id="ARBA00047942"/>
    </source>
</evidence>
<evidence type="ECO:0000259" key="10">
    <source>
        <dbReference type="Pfam" id="PF01420"/>
    </source>
</evidence>
<keyword evidence="7" id="KW-0680">Restriction system</keyword>
<organism evidence="13">
    <name type="scientific">Staphylococcus aureus subsp. aureus 333</name>
    <dbReference type="NCBI Taxonomy" id="1221452"/>
    <lineage>
        <taxon>Bacteria</taxon>
        <taxon>Bacillati</taxon>
        <taxon>Bacillota</taxon>
        <taxon>Bacilli</taxon>
        <taxon>Bacillales</taxon>
        <taxon>Staphylococcaceae</taxon>
        <taxon>Staphylococcus</taxon>
    </lineage>
</organism>
<comment type="catalytic activity">
    <reaction evidence="9">
        <text>a 2'-deoxyadenosine in DNA + S-adenosyl-L-methionine = an N(6)-methyl-2'-deoxyadenosine in DNA + S-adenosyl-L-homocysteine + H(+)</text>
        <dbReference type="Rhea" id="RHEA:15197"/>
        <dbReference type="Rhea" id="RHEA-COMP:12418"/>
        <dbReference type="Rhea" id="RHEA-COMP:12419"/>
        <dbReference type="ChEBI" id="CHEBI:15378"/>
        <dbReference type="ChEBI" id="CHEBI:57856"/>
        <dbReference type="ChEBI" id="CHEBI:59789"/>
        <dbReference type="ChEBI" id="CHEBI:90615"/>
        <dbReference type="ChEBI" id="CHEBI:90616"/>
        <dbReference type="EC" id="2.1.1.72"/>
    </reaction>
</comment>
<evidence type="ECO:0000256" key="3">
    <source>
        <dbReference type="ARBA" id="ARBA00011900"/>
    </source>
</evidence>
<dbReference type="Gene3D" id="1.20.1260.30">
    <property type="match status" value="1"/>
</dbReference>
<comment type="similarity">
    <text evidence="1">Belongs to the N(4)/N(6)-methyltransferase family.</text>
</comment>
<dbReference type="GO" id="GO:0008170">
    <property type="term" value="F:N-methyltransferase activity"/>
    <property type="evidence" value="ECO:0007669"/>
    <property type="project" value="InterPro"/>
</dbReference>
<dbReference type="InterPro" id="IPR000055">
    <property type="entry name" value="Restrct_endonuc_typeI_TRD"/>
</dbReference>
<evidence type="ECO:0000256" key="2">
    <source>
        <dbReference type="ARBA" id="ARBA00010923"/>
    </source>
</evidence>
<dbReference type="Gene3D" id="3.40.50.150">
    <property type="entry name" value="Vaccinia Virus protein VP39"/>
    <property type="match status" value="1"/>
</dbReference>
<dbReference type="SUPFAM" id="SSF53335">
    <property type="entry name" value="S-adenosyl-L-methionine-dependent methyltransferases"/>
    <property type="match status" value="1"/>
</dbReference>
<name>X5IHT7_STAAU</name>
<dbReference type="PANTHER" id="PTHR42998:SF1">
    <property type="entry name" value="TYPE I RESTRICTION ENZYME HINDI METHYLASE SUBUNIT"/>
    <property type="match status" value="1"/>
</dbReference>
<dbReference type="InterPro" id="IPR044946">
    <property type="entry name" value="Restrct_endonuc_typeI_TRD_sf"/>
</dbReference>
<evidence type="ECO:0000256" key="1">
    <source>
        <dbReference type="ARBA" id="ARBA00006594"/>
    </source>
</evidence>
<evidence type="ECO:0000256" key="8">
    <source>
        <dbReference type="ARBA" id="ARBA00023125"/>
    </source>
</evidence>
<dbReference type="AlphaFoldDB" id="X5IHT7"/>
<dbReference type="Pfam" id="PF12161">
    <property type="entry name" value="HsdM_N"/>
    <property type="match status" value="1"/>
</dbReference>
<dbReference type="GO" id="GO:0032259">
    <property type="term" value="P:methylation"/>
    <property type="evidence" value="ECO:0007669"/>
    <property type="project" value="UniProtKB-KW"/>
</dbReference>
<dbReference type="EMBL" id="AB781445">
    <property type="protein sequence ID" value="BAO65994.1"/>
    <property type="molecule type" value="Genomic_DNA"/>
</dbReference>
<dbReference type="SUPFAM" id="SSF116734">
    <property type="entry name" value="DNA methylase specificity domain"/>
    <property type="match status" value="1"/>
</dbReference>
<reference evidence="13" key="2">
    <citation type="journal article" date="2014" name="PLoS ONE">
        <title>Novel Rearrangements in the Staphylococcal Cassette Chromosome Mec Type V Elements of Indian ST772 and ST672 Methicillin Resistant Staphylococcus aureus Strains.</title>
        <authorList>
            <person name="Balakuntla J."/>
            <person name="Prabhakara S."/>
            <person name="Arakere G."/>
        </authorList>
    </citation>
    <scope>NUCLEOTIDE SEQUENCE</scope>
    <source>
        <strain evidence="13">333</strain>
    </source>
</reference>
<reference evidence="13" key="1">
    <citation type="journal article" date="2012" name="Clin Ophthalmol">
        <title>Staphylococcus aureus eye infections in two Indian hospitals: emergence of ST772 as a major clone.</title>
        <authorList>
            <person name="Nadig S."/>
            <person name="Velusamy N."/>
            <person name="Lalitha P."/>
            <person name="Kar S."/>
            <person name="Sharma S."/>
            <person name="Arakere G."/>
        </authorList>
    </citation>
    <scope>NUCLEOTIDE SEQUENCE</scope>
    <source>
        <strain evidence="13">333</strain>
    </source>
</reference>
<keyword evidence="6" id="KW-0949">S-adenosyl-L-methionine</keyword>
<accession>X5IHT7</accession>
<dbReference type="PANTHER" id="PTHR42998">
    <property type="entry name" value="TYPE I RESTRICTION ENZYME HINDVIIP M PROTEIN-RELATED"/>
    <property type="match status" value="1"/>
</dbReference>
<dbReference type="PRINTS" id="PR00507">
    <property type="entry name" value="N12N6MTFRASE"/>
</dbReference>
<gene>
    <name evidence="13" type="primary">hsdM</name>
</gene>
<feature type="domain" description="Type I restriction modification DNA specificity" evidence="10">
    <location>
        <begin position="539"/>
        <end position="696"/>
    </location>
</feature>
<dbReference type="GO" id="GO:0003677">
    <property type="term" value="F:DNA binding"/>
    <property type="evidence" value="ECO:0007669"/>
    <property type="project" value="UniProtKB-KW"/>
</dbReference>
<dbReference type="InterPro" id="IPR052916">
    <property type="entry name" value="Type-I_RE_MTase_Subunit"/>
</dbReference>
<dbReference type="CDD" id="cd02440">
    <property type="entry name" value="AdoMet_MTases"/>
    <property type="match status" value="1"/>
</dbReference>
<dbReference type="InterPro" id="IPR022749">
    <property type="entry name" value="D12N6_MeTrfase_N"/>
</dbReference>
<dbReference type="REBASE" id="80984">
    <property type="entry name" value="M.Sau333ORFAP"/>
</dbReference>
<dbReference type="GO" id="GO:0009307">
    <property type="term" value="P:DNA restriction-modification system"/>
    <property type="evidence" value="ECO:0007669"/>
    <property type="project" value="UniProtKB-KW"/>
</dbReference>
<dbReference type="EC" id="2.1.1.72" evidence="3"/>
<protein>
    <recommendedName>
        <fullName evidence="3">site-specific DNA-methyltransferase (adenine-specific)</fullName>
        <ecNumber evidence="3">2.1.1.72</ecNumber>
    </recommendedName>
</protein>
<keyword evidence="5 13" id="KW-0808">Transferase</keyword>
<keyword evidence="8" id="KW-0238">DNA-binding</keyword>
<dbReference type="PROSITE" id="PS00092">
    <property type="entry name" value="N6_MTASE"/>
    <property type="match status" value="1"/>
</dbReference>
<dbReference type="GO" id="GO:0009007">
    <property type="term" value="F:site-specific DNA-methyltransferase (adenine-specific) activity"/>
    <property type="evidence" value="ECO:0007669"/>
    <property type="project" value="UniProtKB-EC"/>
</dbReference>
<dbReference type="InterPro" id="IPR038333">
    <property type="entry name" value="T1MK-like_N_sf"/>
</dbReference>
<dbReference type="Pfam" id="PF01420">
    <property type="entry name" value="Methylase_S"/>
    <property type="match status" value="1"/>
</dbReference>